<feature type="region of interest" description="Disordered" evidence="1">
    <location>
        <begin position="505"/>
        <end position="531"/>
    </location>
</feature>
<organism evidence="2 3">
    <name type="scientific">Hibiscus sabdariffa</name>
    <name type="common">roselle</name>
    <dbReference type="NCBI Taxonomy" id="183260"/>
    <lineage>
        <taxon>Eukaryota</taxon>
        <taxon>Viridiplantae</taxon>
        <taxon>Streptophyta</taxon>
        <taxon>Embryophyta</taxon>
        <taxon>Tracheophyta</taxon>
        <taxon>Spermatophyta</taxon>
        <taxon>Magnoliopsida</taxon>
        <taxon>eudicotyledons</taxon>
        <taxon>Gunneridae</taxon>
        <taxon>Pentapetalae</taxon>
        <taxon>rosids</taxon>
        <taxon>malvids</taxon>
        <taxon>Malvales</taxon>
        <taxon>Malvaceae</taxon>
        <taxon>Malvoideae</taxon>
        <taxon>Hibiscus</taxon>
    </lineage>
</organism>
<evidence type="ECO:0000313" key="2">
    <source>
        <dbReference type="EMBL" id="KAK8602149.1"/>
    </source>
</evidence>
<evidence type="ECO:0000313" key="3">
    <source>
        <dbReference type="Proteomes" id="UP001472677"/>
    </source>
</evidence>
<feature type="compositionally biased region" description="Polar residues" evidence="1">
    <location>
        <begin position="506"/>
        <end position="517"/>
    </location>
</feature>
<reference evidence="2 3" key="1">
    <citation type="journal article" date="2024" name="G3 (Bethesda)">
        <title>Genome assembly of Hibiscus sabdariffa L. provides insights into metabolisms of medicinal natural products.</title>
        <authorList>
            <person name="Kim T."/>
        </authorList>
    </citation>
    <scope>NUCLEOTIDE SEQUENCE [LARGE SCALE GENOMIC DNA]</scope>
    <source>
        <strain evidence="2">TK-2024</strain>
        <tissue evidence="2">Old leaves</tissue>
    </source>
</reference>
<dbReference type="PANTHER" id="PTHR33416">
    <property type="entry name" value="NUCLEAR PORE COMPLEX PROTEIN NUP1"/>
    <property type="match status" value="1"/>
</dbReference>
<keyword evidence="3" id="KW-1185">Reference proteome</keyword>
<feature type="region of interest" description="Disordered" evidence="1">
    <location>
        <begin position="204"/>
        <end position="239"/>
    </location>
</feature>
<protein>
    <recommendedName>
        <fullName evidence="4">Nuclear pore complex protein NUP1</fullName>
    </recommendedName>
</protein>
<evidence type="ECO:0000256" key="1">
    <source>
        <dbReference type="SAM" id="MobiDB-lite"/>
    </source>
</evidence>
<accession>A0ABR2GIN2</accession>
<dbReference type="PANTHER" id="PTHR33416:SF18">
    <property type="entry name" value="NUCLEOPORIN-LIKE PROTEIN"/>
    <property type="match status" value="1"/>
</dbReference>
<dbReference type="EMBL" id="JBBPBM010000001">
    <property type="protein sequence ID" value="KAK8602149.1"/>
    <property type="molecule type" value="Genomic_DNA"/>
</dbReference>
<name>A0ABR2GIN2_9ROSI</name>
<gene>
    <name evidence="2" type="ORF">V6N12_051966</name>
</gene>
<sequence>MEKTTERTPPPYSTQEQAATERGAGGKLRRQPPRRPPTTPYARPRQDQSLRGRLLSKLVDPACRLIAGGATRILPSLFKSFSTGSLPPPEPQARVRLDEDKEEYANEEDQNCSTFVAYETADTSGSTDGPKAVTDCAENGKGDQGDTNDDGLSEIEKLVMGKTFSRDEINRLIGIINSKAVDVPKVNQESKNLILSTGGPKGPIVATNLRTPTEEKRDDLVKSSGDVATPLPKPTLLNETAPSPIELAKAYMANRTSEVNIGSKSIISKDERQTMLADDFASEPFVPFASPKPSTGWPGSMVQDQRGYLTPQSQRSRFGLHNIPRTPYSRTIYSKSKSKLAHVRDEGDGFMNGSFSPLQRSQTPAYGQLRNNIMDNGHGSVGPIRSRYKGTAETPSRGSVYSHSTLNGSFPVVNSNVSKGLSPSIKRNMEQGGSSSSSVFQSIDKNRSSEMGMPPVHPHSSQMARTILDHLDRTLVTPKEKSEELKIATSWKLSQSSDANAAVLTGHNNMPNLGLDSSKSKDKINNRNPAPWKEKSISVASPESNLKKTISTSDLKVDSTVTIFGNEAGSSLDGGKTQHSQMKTAHKDLPRFTGVAVSEVVSEGPQKPSPNSSGNKPVLASISVTKPEQRWMFNSDNSTGFTFPVSASSGMSSEPPTPTIIPSILDSSQQHQPKEELTGPTYTFGVNRSSPALVFSFPSESSAPNHIDASDIITFNFGSDRSSRISFSPVGENTTCH</sequence>
<feature type="region of interest" description="Disordered" evidence="1">
    <location>
        <begin position="1"/>
        <end position="53"/>
    </location>
</feature>
<feature type="region of interest" description="Disordered" evidence="1">
    <location>
        <begin position="121"/>
        <end position="150"/>
    </location>
</feature>
<proteinExistence type="predicted"/>
<dbReference type="Proteomes" id="UP001472677">
    <property type="component" value="Unassembled WGS sequence"/>
</dbReference>
<evidence type="ECO:0008006" key="4">
    <source>
        <dbReference type="Google" id="ProtNLM"/>
    </source>
</evidence>
<comment type="caution">
    <text evidence="2">The sequence shown here is derived from an EMBL/GenBank/DDBJ whole genome shotgun (WGS) entry which is preliminary data.</text>
</comment>
<feature type="compositionally biased region" description="Basic and acidic residues" evidence="1">
    <location>
        <begin position="212"/>
        <end position="221"/>
    </location>
</feature>